<keyword evidence="9" id="KW-0408">Iron</keyword>
<evidence type="ECO:0000313" key="14">
    <source>
        <dbReference type="EMBL" id="KAF2793093.1"/>
    </source>
</evidence>
<evidence type="ECO:0000259" key="13">
    <source>
        <dbReference type="PROSITE" id="PS52012"/>
    </source>
</evidence>
<feature type="domain" description="CFEM" evidence="13">
    <location>
        <begin position="1"/>
        <end position="122"/>
    </location>
</feature>
<sequence>MKPLLLLVLAGASAMAQSVLDYTKLPSCARQCVVLAQAEGGCIPPAAPVDTQQTYQSCVCQSALLTGLHQSGAQCQATGCSADDAAKISTYYNALCSGPVVVPAPAATTTTATTSSATATGTAAAGAAGGNKTATQGKTDWLSTHWKWVVMVIIIFVAILFFWIGGAWLKRRHDRKRDAARANMAAHDAPYNPPPPGAQRSLTSIMRGSSSKVNASASTVNGSAVHVNGTPAPPMTAMSGRSGMAMDGGVGGIAPPRGPTKLRSRSSTLQSLGLSNGSKAHLPDPVAWGPHQYQAFYNVNHQGSPGNSIPPSPTSAMTPPHPAFRNRESTGSEQRFVQYKATPTSISVESLNYSAHPNGTPLMYDAEMERPRTAGAVDEPGKSCETTPVRPSRANNDLRIVSFDETDRALNDRVNVQPQSAEICQASPQKALNAH</sequence>
<keyword evidence="15" id="KW-1185">Reference proteome</keyword>
<dbReference type="AlphaFoldDB" id="A0A6A6XAQ4"/>
<keyword evidence="7" id="KW-1015">Disulfide bond</keyword>
<evidence type="ECO:0000256" key="7">
    <source>
        <dbReference type="ARBA" id="ARBA00023157"/>
    </source>
</evidence>
<dbReference type="OrthoDB" id="5426355at2759"/>
<feature type="chain" id="PRO_5025375002" description="CFEM domain-containing protein" evidence="12">
    <location>
        <begin position="17"/>
        <end position="435"/>
    </location>
</feature>
<evidence type="ECO:0000256" key="10">
    <source>
        <dbReference type="SAM" id="MobiDB-lite"/>
    </source>
</evidence>
<proteinExistence type="inferred from homology"/>
<keyword evidence="9" id="KW-0349">Heme</keyword>
<dbReference type="GO" id="GO:0046872">
    <property type="term" value="F:metal ion binding"/>
    <property type="evidence" value="ECO:0007669"/>
    <property type="project" value="UniProtKB-UniRule"/>
</dbReference>
<accession>A0A6A6XAQ4</accession>
<keyword evidence="11" id="KW-1133">Transmembrane helix</keyword>
<dbReference type="EMBL" id="MU001942">
    <property type="protein sequence ID" value="KAF2793093.1"/>
    <property type="molecule type" value="Genomic_DNA"/>
</dbReference>
<evidence type="ECO:0000256" key="9">
    <source>
        <dbReference type="PROSITE-ProRule" id="PRU01356"/>
    </source>
</evidence>
<keyword evidence="4" id="KW-0964">Secreted</keyword>
<comment type="subcellular location">
    <subcellularLocation>
        <location evidence="1">Membrane</location>
        <topology evidence="1">Lipid-anchor</topology>
        <topology evidence="1">GPI-anchor</topology>
    </subcellularLocation>
    <subcellularLocation>
        <location evidence="2">Secreted</location>
    </subcellularLocation>
</comment>
<evidence type="ECO:0000256" key="1">
    <source>
        <dbReference type="ARBA" id="ARBA00004589"/>
    </source>
</evidence>
<evidence type="ECO:0000256" key="4">
    <source>
        <dbReference type="ARBA" id="ARBA00022525"/>
    </source>
</evidence>
<keyword evidence="8" id="KW-0449">Lipoprotein</keyword>
<keyword evidence="11" id="KW-0472">Membrane</keyword>
<evidence type="ECO:0000256" key="2">
    <source>
        <dbReference type="ARBA" id="ARBA00004613"/>
    </source>
</evidence>
<feature type="binding site" description="axial binding residue" evidence="9">
    <location>
        <position position="50"/>
    </location>
    <ligand>
        <name>heme</name>
        <dbReference type="ChEBI" id="CHEBI:30413"/>
    </ligand>
    <ligandPart>
        <name>Fe</name>
        <dbReference type="ChEBI" id="CHEBI:18248"/>
    </ligandPart>
</feature>
<feature type="region of interest" description="Disordered" evidence="10">
    <location>
        <begin position="373"/>
        <end position="392"/>
    </location>
</feature>
<name>A0A6A6XAQ4_9PLEO</name>
<keyword evidence="11" id="KW-0812">Transmembrane</keyword>
<keyword evidence="5" id="KW-0336">GPI-anchor</keyword>
<feature type="transmembrane region" description="Helical" evidence="11">
    <location>
        <begin position="148"/>
        <end position="169"/>
    </location>
</feature>
<evidence type="ECO:0000256" key="11">
    <source>
        <dbReference type="SAM" id="Phobius"/>
    </source>
</evidence>
<dbReference type="PROSITE" id="PS52012">
    <property type="entry name" value="CFEM"/>
    <property type="match status" value="1"/>
</dbReference>
<protein>
    <recommendedName>
        <fullName evidence="13">CFEM domain-containing protein</fullName>
    </recommendedName>
</protein>
<dbReference type="InterPro" id="IPR008427">
    <property type="entry name" value="Extracellular_membr_CFEM_dom"/>
</dbReference>
<evidence type="ECO:0000256" key="3">
    <source>
        <dbReference type="ARBA" id="ARBA00010031"/>
    </source>
</evidence>
<evidence type="ECO:0000313" key="15">
    <source>
        <dbReference type="Proteomes" id="UP000799757"/>
    </source>
</evidence>
<dbReference type="GO" id="GO:0005576">
    <property type="term" value="C:extracellular region"/>
    <property type="evidence" value="ECO:0007669"/>
    <property type="project" value="UniProtKB-SubCell"/>
</dbReference>
<evidence type="ECO:0000256" key="6">
    <source>
        <dbReference type="ARBA" id="ARBA00022729"/>
    </source>
</evidence>
<evidence type="ECO:0000256" key="5">
    <source>
        <dbReference type="ARBA" id="ARBA00022622"/>
    </source>
</evidence>
<evidence type="ECO:0000256" key="8">
    <source>
        <dbReference type="ARBA" id="ARBA00023288"/>
    </source>
</evidence>
<comment type="similarity">
    <text evidence="3">Belongs to the RBT5 family.</text>
</comment>
<dbReference type="Proteomes" id="UP000799757">
    <property type="component" value="Unassembled WGS sequence"/>
</dbReference>
<keyword evidence="6 12" id="KW-0732">Signal</keyword>
<feature type="signal peptide" evidence="12">
    <location>
        <begin position="1"/>
        <end position="16"/>
    </location>
</feature>
<keyword evidence="9" id="KW-0479">Metal-binding</keyword>
<gene>
    <name evidence="14" type="ORF">K505DRAFT_418011</name>
</gene>
<evidence type="ECO:0000256" key="12">
    <source>
        <dbReference type="SAM" id="SignalP"/>
    </source>
</evidence>
<keyword evidence="5" id="KW-0325">Glycoprotein</keyword>
<dbReference type="GO" id="GO:0098552">
    <property type="term" value="C:side of membrane"/>
    <property type="evidence" value="ECO:0007669"/>
    <property type="project" value="UniProtKB-KW"/>
</dbReference>
<organism evidence="14 15">
    <name type="scientific">Melanomma pulvis-pyrius CBS 109.77</name>
    <dbReference type="NCBI Taxonomy" id="1314802"/>
    <lineage>
        <taxon>Eukaryota</taxon>
        <taxon>Fungi</taxon>
        <taxon>Dikarya</taxon>
        <taxon>Ascomycota</taxon>
        <taxon>Pezizomycotina</taxon>
        <taxon>Dothideomycetes</taxon>
        <taxon>Pleosporomycetidae</taxon>
        <taxon>Pleosporales</taxon>
        <taxon>Melanommataceae</taxon>
        <taxon>Melanomma</taxon>
    </lineage>
</organism>
<reference evidence="14" key="1">
    <citation type="journal article" date="2020" name="Stud. Mycol.">
        <title>101 Dothideomycetes genomes: a test case for predicting lifestyles and emergence of pathogens.</title>
        <authorList>
            <person name="Haridas S."/>
            <person name="Albert R."/>
            <person name="Binder M."/>
            <person name="Bloem J."/>
            <person name="Labutti K."/>
            <person name="Salamov A."/>
            <person name="Andreopoulos B."/>
            <person name="Baker S."/>
            <person name="Barry K."/>
            <person name="Bills G."/>
            <person name="Bluhm B."/>
            <person name="Cannon C."/>
            <person name="Castanera R."/>
            <person name="Culley D."/>
            <person name="Daum C."/>
            <person name="Ezra D."/>
            <person name="Gonzalez J."/>
            <person name="Henrissat B."/>
            <person name="Kuo A."/>
            <person name="Liang C."/>
            <person name="Lipzen A."/>
            <person name="Lutzoni F."/>
            <person name="Magnuson J."/>
            <person name="Mondo S."/>
            <person name="Nolan M."/>
            <person name="Ohm R."/>
            <person name="Pangilinan J."/>
            <person name="Park H.-J."/>
            <person name="Ramirez L."/>
            <person name="Alfaro M."/>
            <person name="Sun H."/>
            <person name="Tritt A."/>
            <person name="Yoshinaga Y."/>
            <person name="Zwiers L.-H."/>
            <person name="Turgeon B."/>
            <person name="Goodwin S."/>
            <person name="Spatafora J."/>
            <person name="Crous P."/>
            <person name="Grigoriev I."/>
        </authorList>
    </citation>
    <scope>NUCLEOTIDE SEQUENCE</scope>
    <source>
        <strain evidence="14">CBS 109.77</strain>
    </source>
</reference>
<comment type="caution">
    <text evidence="9">Lacks conserved residue(s) required for the propagation of feature annotation.</text>
</comment>